<dbReference type="InterPro" id="IPR045945">
    <property type="entry name" value="DUF6365"/>
</dbReference>
<dbReference type="AlphaFoldDB" id="A0A8J3JKN8"/>
<dbReference type="RefSeq" id="WP_203744004.1">
    <property type="nucleotide sequence ID" value="NZ_BONF01000009.1"/>
</dbReference>
<keyword evidence="2" id="KW-1185">Reference proteome</keyword>
<protein>
    <submittedName>
        <fullName evidence="1">Uncharacterized protein</fullName>
    </submittedName>
</protein>
<dbReference type="Pfam" id="PF19892">
    <property type="entry name" value="DUF6365"/>
    <property type="match status" value="1"/>
</dbReference>
<comment type="caution">
    <text evidence="1">The sequence shown here is derived from an EMBL/GenBank/DDBJ whole genome shotgun (WGS) entry which is preliminary data.</text>
</comment>
<evidence type="ECO:0000313" key="2">
    <source>
        <dbReference type="Proteomes" id="UP000601223"/>
    </source>
</evidence>
<organism evidence="1 2">
    <name type="scientific">Catellatospora bangladeshensis</name>
    <dbReference type="NCBI Taxonomy" id="310355"/>
    <lineage>
        <taxon>Bacteria</taxon>
        <taxon>Bacillati</taxon>
        <taxon>Actinomycetota</taxon>
        <taxon>Actinomycetes</taxon>
        <taxon>Micromonosporales</taxon>
        <taxon>Micromonosporaceae</taxon>
        <taxon>Catellatospora</taxon>
    </lineage>
</organism>
<dbReference type="Proteomes" id="UP000601223">
    <property type="component" value="Unassembled WGS sequence"/>
</dbReference>
<proteinExistence type="predicted"/>
<dbReference type="EMBL" id="BONF01000009">
    <property type="protein sequence ID" value="GIF80463.1"/>
    <property type="molecule type" value="Genomic_DNA"/>
</dbReference>
<sequence length="400" mass="43076">MRRLLFLAPSTLSKGDASLAADMARALPRKKFQVGFVAAADSVAQLHDLGMPTLALTAGSPAQNLAMLDRIVAGFAPDLLIAADAFAVHQSRGWTGLGLDVLRERYGRPVGSLDRLGWPDTGYAVDVYGGPRTQFPPLLDDCDVLIRTGPPHRPEPGPPGVVVAPLHLGGLQYGGLRPVSDEDAPRADRPVVFLVNSRWEYTGTTPAAQQLADALPRLLHSLLAAVGRPLRIIHVGPRGWRFPTADHLDYQHFSRLPYPMFHARLTSADVFLTANALSSTLARAVLAGVPSLLLHNDRTLTELPEWTAACAPQLTAAYPFRVAPLGWHELLTPLVSGNPYFGCFAQAPLFDRAAVGQALTGLLDGRPDLLERQQDYRDRLAALPSATEAFAETLAAAVAR</sequence>
<evidence type="ECO:0000313" key="1">
    <source>
        <dbReference type="EMBL" id="GIF80463.1"/>
    </source>
</evidence>
<accession>A0A8J3JKN8</accession>
<gene>
    <name evidence="1" type="ORF">Cba03nite_18120</name>
</gene>
<reference evidence="1 2" key="1">
    <citation type="submission" date="2021-01" db="EMBL/GenBank/DDBJ databases">
        <title>Whole genome shotgun sequence of Catellatospora bangladeshensis NBRC 107357.</title>
        <authorList>
            <person name="Komaki H."/>
            <person name="Tamura T."/>
        </authorList>
    </citation>
    <scope>NUCLEOTIDE SEQUENCE [LARGE SCALE GENOMIC DNA]</scope>
    <source>
        <strain evidence="1 2">NBRC 107357</strain>
    </source>
</reference>
<name>A0A8J3JKN8_9ACTN</name>